<evidence type="ECO:0000256" key="2">
    <source>
        <dbReference type="ARBA" id="ARBA00022989"/>
    </source>
</evidence>
<dbReference type="GO" id="GO:0016020">
    <property type="term" value="C:membrane"/>
    <property type="evidence" value="ECO:0007669"/>
    <property type="project" value="InterPro"/>
</dbReference>
<dbReference type="InterPro" id="IPR003439">
    <property type="entry name" value="ABC_transporter-like_ATP-bd"/>
</dbReference>
<feature type="transmembrane region" description="Helical" evidence="6">
    <location>
        <begin position="2321"/>
        <end position="2346"/>
    </location>
</feature>
<dbReference type="VEuPathDB" id="FungiDB:PC110_g20052"/>
<comment type="caution">
    <text evidence="9">The sequence shown here is derived from an EMBL/GenBank/DDBJ whole genome shotgun (WGS) entry which is preliminary data.</text>
</comment>
<accession>A0A8T1U0I2</accession>
<feature type="domain" description="Peptidase S1" evidence="7">
    <location>
        <begin position="48"/>
        <end position="274"/>
    </location>
</feature>
<dbReference type="Pfam" id="PF19432">
    <property type="entry name" value="RME-8_N"/>
    <property type="match status" value="1"/>
</dbReference>
<dbReference type="CDD" id="cd18560">
    <property type="entry name" value="ABC_6TM_ATM1_ABCB7_HMT1_ABCB6"/>
    <property type="match status" value="1"/>
</dbReference>
<dbReference type="PANTHER" id="PTHR24221">
    <property type="entry name" value="ATP-BINDING CASSETTE SUB-FAMILY B"/>
    <property type="match status" value="1"/>
</dbReference>
<dbReference type="EMBL" id="JAENGZ010001242">
    <property type="protein sequence ID" value="KAG6949507.1"/>
    <property type="molecule type" value="Genomic_DNA"/>
</dbReference>
<feature type="region of interest" description="Disordered" evidence="5">
    <location>
        <begin position="292"/>
        <end position="321"/>
    </location>
</feature>
<feature type="transmembrane region" description="Helical" evidence="6">
    <location>
        <begin position="2064"/>
        <end position="2084"/>
    </location>
</feature>
<keyword evidence="1 6" id="KW-0812">Transmembrane</keyword>
<dbReference type="VEuPathDB" id="FungiDB:PC110_g20050"/>
<gene>
    <name evidence="9" type="ORF">JG687_00014819</name>
</gene>
<evidence type="ECO:0000313" key="10">
    <source>
        <dbReference type="Proteomes" id="UP000688947"/>
    </source>
</evidence>
<dbReference type="InterPro" id="IPR011527">
    <property type="entry name" value="ABC1_TM_dom"/>
</dbReference>
<feature type="transmembrane region" description="Helical" evidence="6">
    <location>
        <begin position="1945"/>
        <end position="1965"/>
    </location>
</feature>
<dbReference type="PROSITE" id="PS50240">
    <property type="entry name" value="TRYPSIN_DOM"/>
    <property type="match status" value="1"/>
</dbReference>
<evidence type="ECO:0000256" key="6">
    <source>
        <dbReference type="SAM" id="Phobius"/>
    </source>
</evidence>
<organism evidence="9 10">
    <name type="scientific">Phytophthora cactorum</name>
    <dbReference type="NCBI Taxonomy" id="29920"/>
    <lineage>
        <taxon>Eukaryota</taxon>
        <taxon>Sar</taxon>
        <taxon>Stramenopiles</taxon>
        <taxon>Oomycota</taxon>
        <taxon>Peronosporomycetes</taxon>
        <taxon>Peronosporales</taxon>
        <taxon>Peronosporaceae</taxon>
        <taxon>Phytophthora</taxon>
    </lineage>
</organism>
<dbReference type="SMART" id="SM00020">
    <property type="entry name" value="Tryp_SPc"/>
    <property type="match status" value="1"/>
</dbReference>
<evidence type="ECO:0000313" key="9">
    <source>
        <dbReference type="EMBL" id="KAG6949507.1"/>
    </source>
</evidence>
<feature type="transmembrane region" description="Helical" evidence="6">
    <location>
        <begin position="2096"/>
        <end position="2113"/>
    </location>
</feature>
<dbReference type="Pfam" id="PF00664">
    <property type="entry name" value="ABC_membrane"/>
    <property type="match status" value="1"/>
</dbReference>
<feature type="region of interest" description="Disordered" evidence="5">
    <location>
        <begin position="1485"/>
        <end position="1542"/>
    </location>
</feature>
<dbReference type="InterPro" id="IPR018114">
    <property type="entry name" value="TRYPSIN_HIS"/>
</dbReference>
<evidence type="ECO:0000259" key="8">
    <source>
        <dbReference type="PROSITE" id="PS50929"/>
    </source>
</evidence>
<dbReference type="InterPro" id="IPR033116">
    <property type="entry name" value="TRYPSIN_SER"/>
</dbReference>
<dbReference type="PROSITE" id="PS00135">
    <property type="entry name" value="TRYPSIN_SER"/>
    <property type="match status" value="1"/>
</dbReference>
<feature type="transmembrane region" description="Helical" evidence="6">
    <location>
        <begin position="2170"/>
        <end position="2192"/>
    </location>
</feature>
<feature type="transmembrane region" description="Helical" evidence="6">
    <location>
        <begin position="1876"/>
        <end position="1897"/>
    </location>
</feature>
<evidence type="ECO:0000256" key="5">
    <source>
        <dbReference type="SAM" id="MobiDB-lite"/>
    </source>
</evidence>
<keyword evidence="4" id="KW-0720">Serine protease</keyword>
<feature type="transmembrane region" description="Helical" evidence="6">
    <location>
        <begin position="1918"/>
        <end position="1939"/>
    </location>
</feature>
<feature type="region of interest" description="Disordered" evidence="5">
    <location>
        <begin position="476"/>
        <end position="509"/>
    </location>
</feature>
<keyword evidence="3 6" id="KW-0472">Membrane</keyword>
<dbReference type="Pfam" id="PF00089">
    <property type="entry name" value="Trypsin"/>
    <property type="match status" value="1"/>
</dbReference>
<feature type="transmembrane region" description="Helical" evidence="6">
    <location>
        <begin position="2198"/>
        <end position="2217"/>
    </location>
</feature>
<evidence type="ECO:0000256" key="4">
    <source>
        <dbReference type="RuleBase" id="RU363034"/>
    </source>
</evidence>
<feature type="region of interest" description="Disordered" evidence="5">
    <location>
        <begin position="1236"/>
        <end position="1256"/>
    </location>
</feature>
<dbReference type="GO" id="GO:0140359">
    <property type="term" value="F:ABC-type transporter activity"/>
    <property type="evidence" value="ECO:0007669"/>
    <property type="project" value="InterPro"/>
</dbReference>
<dbReference type="Proteomes" id="UP000688947">
    <property type="component" value="Unassembled WGS sequence"/>
</dbReference>
<dbReference type="InterPro" id="IPR045802">
    <property type="entry name" value="GRV2/DNAJC13_N"/>
</dbReference>
<feature type="compositionally biased region" description="Basic and acidic residues" evidence="5">
    <location>
        <begin position="1485"/>
        <end position="1499"/>
    </location>
</feature>
<dbReference type="InterPro" id="IPR039421">
    <property type="entry name" value="Type_1_exporter"/>
</dbReference>
<evidence type="ECO:0008006" key="11">
    <source>
        <dbReference type="Google" id="ProtNLM"/>
    </source>
</evidence>
<dbReference type="CDD" id="cd00190">
    <property type="entry name" value="Tryp_SPc"/>
    <property type="match status" value="1"/>
</dbReference>
<feature type="compositionally biased region" description="Low complexity" evidence="5">
    <location>
        <begin position="476"/>
        <end position="508"/>
    </location>
</feature>
<dbReference type="FunFam" id="1.20.1560.10:FF:000142">
    <property type="entry name" value="ATP-binding Cassette (ABC) Superfamily"/>
    <property type="match status" value="1"/>
</dbReference>
<dbReference type="GO" id="GO:0004252">
    <property type="term" value="F:serine-type endopeptidase activity"/>
    <property type="evidence" value="ECO:0007669"/>
    <property type="project" value="InterPro"/>
</dbReference>
<evidence type="ECO:0000256" key="3">
    <source>
        <dbReference type="ARBA" id="ARBA00023136"/>
    </source>
</evidence>
<dbReference type="PROSITE" id="PS00134">
    <property type="entry name" value="TRYPSIN_HIS"/>
    <property type="match status" value="1"/>
</dbReference>
<feature type="compositionally biased region" description="Acidic residues" evidence="5">
    <location>
        <begin position="1500"/>
        <end position="1509"/>
    </location>
</feature>
<keyword evidence="4" id="KW-0645">Protease</keyword>
<dbReference type="GO" id="GO:0016887">
    <property type="term" value="F:ATP hydrolysis activity"/>
    <property type="evidence" value="ECO:0007669"/>
    <property type="project" value="InterPro"/>
</dbReference>
<dbReference type="VEuPathDB" id="FungiDB:PC110_g20051"/>
<feature type="compositionally biased region" description="Basic and acidic residues" evidence="5">
    <location>
        <begin position="1744"/>
        <end position="1754"/>
    </location>
</feature>
<feature type="transmembrane region" description="Helical" evidence="6">
    <location>
        <begin position="2290"/>
        <end position="2309"/>
    </location>
</feature>
<protein>
    <recommendedName>
        <fullName evidence="11">Peptidase S1 domain-containing protein</fullName>
    </recommendedName>
</protein>
<name>A0A8T1U0I2_9STRA</name>
<keyword evidence="4" id="KW-0378">Hydrolase</keyword>
<feature type="region of interest" description="Disordered" evidence="5">
    <location>
        <begin position="357"/>
        <end position="451"/>
    </location>
</feature>
<dbReference type="InterPro" id="IPR001254">
    <property type="entry name" value="Trypsin_dom"/>
</dbReference>
<evidence type="ECO:0000256" key="1">
    <source>
        <dbReference type="ARBA" id="ARBA00022692"/>
    </source>
</evidence>
<dbReference type="SMART" id="SM00382">
    <property type="entry name" value="AAA"/>
    <property type="match status" value="1"/>
</dbReference>
<dbReference type="Pfam" id="PF00005">
    <property type="entry name" value="ABC_tran"/>
    <property type="match status" value="1"/>
</dbReference>
<reference evidence="9" key="1">
    <citation type="submission" date="2021-01" db="EMBL/GenBank/DDBJ databases">
        <title>Phytophthora aleatoria, a newly-described species from Pinus radiata is distinct from Phytophthora cactorum isolates based on comparative genomics.</title>
        <authorList>
            <person name="Mcdougal R."/>
            <person name="Panda P."/>
            <person name="Williams N."/>
            <person name="Studholme D.J."/>
        </authorList>
    </citation>
    <scope>NUCLEOTIDE SEQUENCE</scope>
    <source>
        <strain evidence="9">NZFS 3830</strain>
    </source>
</reference>
<feature type="domain" description="ABC transmembrane type-1" evidence="8">
    <location>
        <begin position="2065"/>
        <end position="2348"/>
    </location>
</feature>
<feature type="compositionally biased region" description="Low complexity" evidence="5">
    <location>
        <begin position="1247"/>
        <end position="1256"/>
    </location>
</feature>
<proteinExistence type="predicted"/>
<dbReference type="InterPro" id="IPR003593">
    <property type="entry name" value="AAA+_ATPase"/>
</dbReference>
<keyword evidence="2 6" id="KW-1133">Transmembrane helix</keyword>
<dbReference type="GO" id="GO:0005524">
    <property type="term" value="F:ATP binding"/>
    <property type="evidence" value="ECO:0007669"/>
    <property type="project" value="InterPro"/>
</dbReference>
<feature type="region of interest" description="Disordered" evidence="5">
    <location>
        <begin position="1744"/>
        <end position="1768"/>
    </location>
</feature>
<dbReference type="GO" id="GO:0006508">
    <property type="term" value="P:proteolysis"/>
    <property type="evidence" value="ECO:0007669"/>
    <property type="project" value="UniProtKB-KW"/>
</dbReference>
<evidence type="ECO:0000259" key="7">
    <source>
        <dbReference type="PROSITE" id="PS50240"/>
    </source>
</evidence>
<sequence length="2585" mass="283869">MKVEKVGAFAATVASLSTLTYGYSFSDVSTAETERESTGLTTNEENRIWGGTDANIDKYPFLASLRDSFFEENFCAGTLIAPQYILTAGHCIRTDEMDIIATFGTNDSAGSGSGAAISVPVIEGFRHPLYKKKEHLYDVGLLKLKKPIKRKMAKLCAVDGSDNKVGTMGTVLGWGKTETSGELGSPVLQQLTLPVISNAECGKFKKYVGRVTEGMMCAGTGNDKDTCNGDSGGPLLVDGNILIGCVSWGSKCGEQAGIFTRLSYVMDYIEDILAGGDGSKFGVASSSGSLMEQQTSAKKGKITKAPASEDDSTSGSDDLASLFNGSGSDDLSWLLKLLKSNSGSGSNDLSWLFDSNSDSGSASGSEDTVLIKGGKATKAPVKDSSESASEETDVPATKGKATKTPNDEDDSESGSDDLSWLLDSDSDSGSEDPTLVKGATKGKPTTAASGNHDLDWLFASESDSGSEDTVLVKGGKTTKATKASKASKTLIEDSASTSDSTSASEDSAYQIDSVHQSDQELRLADMGQAGSVQQKSALRDVLALRRPNVSNTELEEVLRTFCALFPLELQVPVDADPNLLSNIVGVDVKERRLFDVVHGLLQDQTEQAQRNNARDMTGLILTSFRRVIRWRELYKLCAKCSMKPFLACLSRPSPTLVLSVLETLQLMLSPCPGFETGDKAADRSEAANRRNFGDAGGFEVLRSLLVQYGAAVVKENQKEDAAKVLEGVLKLFHLVLVKRRVATDMMACSQAVGALMNARVSLLDLCHCRVGDCAVMRLASALVKELFCIVDLDQVHELQESAREYGALLYALETAVQETIESGKNVEDTDELELEMRELCVDLVEVFCAGNTRSKKTMYRIFPVDLFIPARSRVELIPRHTGASPSSMVRAKPPIAARSARNLPHFSFEFEQPRRTSIATSNVAATNANAENKRNRVVALAYNAMNFGGGAFERWIGDAREKGEHWRDIIEAVRQTHERPELVWRAPMRAELRQALQAEIETLERRRRCIAEDDSAQSGEQIPRWDHEMFYVEYPSMHDELVVNDYFVEYLIPRVADLSATCDPKGMGMCVAAAEFLKECCVLPPASRGAGGTKNTYPPNELTDLLNDALGFGGCGMERLLNSASAEVFADTFNASQKRAADVNWGRKQRVRLYRYLKHKYLGSESKTSWNNFVDGDTDHRYEDDDLFIGNIFLRSYIEGGGEFLSEWTPEMFNELINALFEELVQLGRRKSAYTTGTGNIGPLPSPSRQPSLIQSSSSGGPCAAESWEVQVLILKALARLIPSHGAEVKIKSEFYEALLAPLRRSMLSEVDQVRGILSLDLFAAVISVPETHSVNTAACRLFLEEKGLSVIADALERMRTPAFQQILQTVEVFGPRRRSNSSNQNMARVLLYRLTDVLSIVASQQAPGIRAITKNPDVVTALIELASRQIITQYADIDAASVCLSCLGGLCHYDELRTLVINAGGLLSLLDTVAFCPAEELDKTATRESQGTDERSESDSSDTEDGQEEAAKVELPNGDTEISSEDNDKDTSGKETEGGEDIQRIPSRFFGAIRSAALVLRACLGPKNAPVPSLPTQVLYQLLTPSFVRVLRTSPDQFILELQTTEDISTATLIWTVSMRQRLQTCIATELAKVKAAATAKTWPRWNPEHFVAADSFRYQYPELADVLVLHDVYLTNFVATPVEDLDLGDIDMAAFSEALLISIQSHENVLRILQERGSSDPTKETAIRLMRQALDKLVSKHPQHNLEVDASRDVPLSDGSPPVSPTSTPAFFSPQTLAAAEHSFAPTDDRDWDITRIERCSSSGIEDLTVRVMTSQEATPLLGKTTERLDAKEKKNAFSRWRDDDVDYDSSNGDSLSPKRRRKSAQRQMLCMQFSLLMLLAWDLASLLVVCSFSLGGSAFTRLGWLLDVQQPQWRFWGLPVWATLIKSVLFLLATRWPDVRPVTWLVNLFCLAFLGVLAVDAFQLDAISRLDEEKQALVDANVANSLPLIFTVLEVVNLSYLLDSIRTPAPTESEALPQVAADRPVEPAKPRGISFVKLMYILKPYFLPHGFANKLRAGSTYLVLILSKLANLAAPLFMASATNALVAKDTGGAIKDIAIFSFLTLVSKLFKELQSLIYLKVKQTAYIELATLTYEHVQSLSYDWHVQKKLGDVLRSMDRGVESANSVVSYVFLYLIPTLAESGVVIVIFAMHFELAGLSFVAFTTLVIYAYVTIKITLWRKKYREASMRHDNEYHDKATDALLNYETIKYFGNERHEVEEYSKVIEKYQSYSVSVQASLSVLNGTQAIIIQATVLAALALAAPHVVSENSGRRIDIGAFVAISVYLTNLFAPLFFLGGIYNMVINSVVDMKKLSELLSVEPDIVDSPDAVELGVCKYDSENGIDVAFRHVSFHYPSQPATTGVKDLKFTIPRGTTTALVGETGAGKTTISRLLFRFYECNAGKILVNHHNIATVTQQSLRQAIGIVPQDTVLFNDTILRNIKYGNLNATFDQVVEAAKAARIYDFIMKLPDQWNTKIRNAHQIIVMQHGVIAERGTHDELLGQPDSIYAGMWDAQRKHEGDVSAASGQQEVQVAGAKFNWRS</sequence>
<dbReference type="PROSITE" id="PS50929">
    <property type="entry name" value="ABC_TM1F"/>
    <property type="match status" value="1"/>
</dbReference>
<feature type="compositionally biased region" description="Basic and acidic residues" evidence="5">
    <location>
        <begin position="1530"/>
        <end position="1542"/>
    </location>
</feature>
<dbReference type="PANTHER" id="PTHR24221:SF503">
    <property type="entry name" value="MITOCHONDRIAL POTASSIUM CHANNEL ATP-BINDING SUBUNIT"/>
    <property type="match status" value="1"/>
</dbReference>
<dbReference type="OrthoDB" id="69656at2759"/>